<gene>
    <name evidence="7" type="ORF">SAMN04487960_106117</name>
</gene>
<protein>
    <submittedName>
        <fullName evidence="7">UDP-2,3-diacylglucosamine pyrophosphatase LpxH</fullName>
    </submittedName>
</protein>
<evidence type="ECO:0000256" key="5">
    <source>
        <dbReference type="ARBA" id="ARBA00023211"/>
    </source>
</evidence>
<dbReference type="GO" id="GO:0016020">
    <property type="term" value="C:membrane"/>
    <property type="evidence" value="ECO:0007669"/>
    <property type="project" value="GOC"/>
</dbReference>
<keyword evidence="2" id="KW-0997">Cell inner membrane</keyword>
<name>A0A1H2YY69_9GAMM</name>
<dbReference type="EMBL" id="FNNE01000006">
    <property type="protein sequence ID" value="SDX10027.1"/>
    <property type="molecule type" value="Genomic_DNA"/>
</dbReference>
<feature type="domain" description="Calcineurin-like phosphoesterase" evidence="6">
    <location>
        <begin position="5"/>
        <end position="204"/>
    </location>
</feature>
<dbReference type="InterPro" id="IPR043461">
    <property type="entry name" value="LpxH-like"/>
</dbReference>
<dbReference type="SUPFAM" id="SSF56300">
    <property type="entry name" value="Metallo-dependent phosphatases"/>
    <property type="match status" value="1"/>
</dbReference>
<keyword evidence="8" id="KW-1185">Reference proteome</keyword>
<accession>A0A1H2YY69</accession>
<evidence type="ECO:0000256" key="2">
    <source>
        <dbReference type="ARBA" id="ARBA00022519"/>
    </source>
</evidence>
<dbReference type="Pfam" id="PF00149">
    <property type="entry name" value="Metallophos"/>
    <property type="match status" value="1"/>
</dbReference>
<evidence type="ECO:0000256" key="4">
    <source>
        <dbReference type="ARBA" id="ARBA00023136"/>
    </source>
</evidence>
<evidence type="ECO:0000259" key="6">
    <source>
        <dbReference type="Pfam" id="PF00149"/>
    </source>
</evidence>
<evidence type="ECO:0000313" key="8">
    <source>
        <dbReference type="Proteomes" id="UP000199675"/>
    </source>
</evidence>
<dbReference type="STRING" id="488533.SAMN04487960_106117"/>
<reference evidence="7 8" key="1">
    <citation type="submission" date="2016-10" db="EMBL/GenBank/DDBJ databases">
        <authorList>
            <person name="de Groot N.N."/>
        </authorList>
    </citation>
    <scope>NUCLEOTIDE SEQUENCE [LARGE SCALE GENOMIC DNA]</scope>
    <source>
        <strain evidence="7 8">CGMCC 1.7059</strain>
    </source>
</reference>
<keyword evidence="1" id="KW-1003">Cell membrane</keyword>
<evidence type="ECO:0000313" key="7">
    <source>
        <dbReference type="EMBL" id="SDX10027.1"/>
    </source>
</evidence>
<sequence>MHRYRSVFISDVHLGSADCQADYLLDFLDNVECDTLYLVGDIIDLIAMQRRVHFPESHQAIVRKLMAIAASDTRVIYIPGNHDEFMRHFCGQTLSGIELRQKAIHTTADGRRFVVCHGDQFDQVVRCSPLMLLVGDRAHGLLLRLNRWFNAWRRMRNKPYWSLAAWVKTRIGKARSFIRRFEMAALTVAERGNYDGFICGHIHSAGFLRSQDGLYCNDGDWVEHCTALVESEAGRLEILHWSEQPSLVEREPDAPAPEFVRGPRPVVDTLSQAFIEQVNAEPK</sequence>
<keyword evidence="4" id="KW-0472">Membrane</keyword>
<dbReference type="GO" id="GO:0008758">
    <property type="term" value="F:UDP-2,3-diacylglucosamine hydrolase activity"/>
    <property type="evidence" value="ECO:0007669"/>
    <property type="project" value="TreeGrafter"/>
</dbReference>
<dbReference type="PANTHER" id="PTHR34990">
    <property type="entry name" value="UDP-2,3-DIACYLGLUCOSAMINE HYDROLASE-RELATED"/>
    <property type="match status" value="1"/>
</dbReference>
<dbReference type="GO" id="GO:0046872">
    <property type="term" value="F:metal ion binding"/>
    <property type="evidence" value="ECO:0007669"/>
    <property type="project" value="UniProtKB-KW"/>
</dbReference>
<evidence type="ECO:0000256" key="1">
    <source>
        <dbReference type="ARBA" id="ARBA00022475"/>
    </source>
</evidence>
<proteinExistence type="predicted"/>
<evidence type="ECO:0000256" key="3">
    <source>
        <dbReference type="ARBA" id="ARBA00022723"/>
    </source>
</evidence>
<organism evidence="7 8">
    <name type="scientific">Marinobacter mobilis</name>
    <dbReference type="NCBI Taxonomy" id="488533"/>
    <lineage>
        <taxon>Bacteria</taxon>
        <taxon>Pseudomonadati</taxon>
        <taxon>Pseudomonadota</taxon>
        <taxon>Gammaproteobacteria</taxon>
        <taxon>Pseudomonadales</taxon>
        <taxon>Marinobacteraceae</taxon>
        <taxon>Marinobacter</taxon>
    </lineage>
</organism>
<dbReference type="PANTHER" id="PTHR34990:SF2">
    <property type="entry name" value="BLL8164 PROTEIN"/>
    <property type="match status" value="1"/>
</dbReference>
<keyword evidence="3" id="KW-0479">Metal-binding</keyword>
<keyword evidence="5" id="KW-0464">Manganese</keyword>
<dbReference type="CDD" id="cd07398">
    <property type="entry name" value="MPP_YbbF-LpxH"/>
    <property type="match status" value="1"/>
</dbReference>
<dbReference type="AlphaFoldDB" id="A0A1H2YY69"/>
<dbReference type="InterPro" id="IPR029052">
    <property type="entry name" value="Metallo-depent_PP-like"/>
</dbReference>
<dbReference type="Proteomes" id="UP000199675">
    <property type="component" value="Unassembled WGS sequence"/>
</dbReference>
<dbReference type="Gene3D" id="3.60.21.10">
    <property type="match status" value="1"/>
</dbReference>
<dbReference type="OrthoDB" id="9802481at2"/>
<dbReference type="GO" id="GO:0009245">
    <property type="term" value="P:lipid A biosynthetic process"/>
    <property type="evidence" value="ECO:0007669"/>
    <property type="project" value="TreeGrafter"/>
</dbReference>
<dbReference type="RefSeq" id="WP_091813590.1">
    <property type="nucleotide sequence ID" value="NZ_FNNE01000006.1"/>
</dbReference>
<dbReference type="InterPro" id="IPR004843">
    <property type="entry name" value="Calcineurin-like_PHP"/>
</dbReference>